<keyword evidence="11" id="KW-0756">Sterol biosynthesis</keyword>
<evidence type="ECO:0000256" key="14">
    <source>
        <dbReference type="ARBA" id="ARBA00023136"/>
    </source>
</evidence>
<feature type="compositionally biased region" description="Polar residues" evidence="19">
    <location>
        <begin position="12"/>
        <end position="22"/>
    </location>
</feature>
<evidence type="ECO:0000256" key="12">
    <source>
        <dbReference type="ARBA" id="ARBA00023098"/>
    </source>
</evidence>
<comment type="caution">
    <text evidence="21">The sequence shown here is derived from an EMBL/GenBank/DDBJ whole genome shotgun (WGS) entry which is preliminary data.</text>
</comment>
<keyword evidence="8" id="KW-0752">Steroid biosynthesis</keyword>
<dbReference type="InterPro" id="IPR001171">
    <property type="entry name" value="ERG24_DHCR-like"/>
</dbReference>
<keyword evidence="16" id="KW-0675">Receptor</keyword>
<evidence type="ECO:0000256" key="1">
    <source>
        <dbReference type="ARBA" id="ARBA00004473"/>
    </source>
</evidence>
<dbReference type="UniPathway" id="UPA00063"/>
<keyword evidence="7" id="KW-0152">Cholesterol biosynthesis</keyword>
<keyword evidence="6 20" id="KW-0812">Transmembrane</keyword>
<evidence type="ECO:0000256" key="2">
    <source>
        <dbReference type="ARBA" id="ARBA00004770"/>
    </source>
</evidence>
<evidence type="ECO:0000256" key="13">
    <source>
        <dbReference type="ARBA" id="ARBA00023125"/>
    </source>
</evidence>
<proteinExistence type="inferred from homology"/>
<protein>
    <submittedName>
        <fullName evidence="21">Delta(14)-sterol reductase</fullName>
    </submittedName>
</protein>
<evidence type="ECO:0000256" key="9">
    <source>
        <dbReference type="ARBA" id="ARBA00022989"/>
    </source>
</evidence>
<evidence type="ECO:0000256" key="18">
    <source>
        <dbReference type="ARBA" id="ARBA00023242"/>
    </source>
</evidence>
<evidence type="ECO:0000256" key="7">
    <source>
        <dbReference type="ARBA" id="ARBA00022778"/>
    </source>
</evidence>
<sequence>MSTRSGRVRVNASETSPSTTRKGLSPQRSPARKKAPSPARSPSRKSPARKSPSRKTSSKFPARKSPSRTTKQVTEKIESPPIVTSPAKRTSIRTNAERINEEKPSILDALRARRPQRPEYSLQDVAVVLTPNKIDVTDKLNGLESSIFSSDSKIVTMTKYSTDFIPKRSSVLREVGDTDPKIRKSISKSVSKSVETLSDTEHSEEEFIKEKSKSVSRKLITPLRENIQKFSPLVGTTEFGDMETMPTFHGKRILLSALWGKVRHPNYTGDIMMHTALALPGLLSGRWVASIPALLTILVLIHRAWRDHIRCQQKYGSAWQRYCKRVPSVIIPTVL</sequence>
<reference evidence="21 22" key="1">
    <citation type="journal article" date="2019" name="Commun. Biol.">
        <title>The bagworm genome reveals a unique fibroin gene that provides high tensile strength.</title>
        <authorList>
            <person name="Kono N."/>
            <person name="Nakamura H."/>
            <person name="Ohtoshi R."/>
            <person name="Tomita M."/>
            <person name="Numata K."/>
            <person name="Arakawa K."/>
        </authorList>
    </citation>
    <scope>NUCLEOTIDE SEQUENCE [LARGE SCALE GENOMIC DNA]</scope>
</reference>
<evidence type="ECO:0000256" key="17">
    <source>
        <dbReference type="ARBA" id="ARBA00023221"/>
    </source>
</evidence>
<keyword evidence="18" id="KW-0539">Nucleus</keyword>
<keyword evidence="9 20" id="KW-1133">Transmembrane helix</keyword>
<dbReference type="STRING" id="151549.A0A4C1TYP0"/>
<keyword evidence="13" id="KW-0238">DNA-binding</keyword>
<comment type="subcellular location">
    <subcellularLocation>
        <location evidence="1">Nucleus inner membrane</location>
        <topology evidence="1">Multi-pass membrane protein</topology>
    </subcellularLocation>
</comment>
<evidence type="ECO:0000256" key="8">
    <source>
        <dbReference type="ARBA" id="ARBA00022955"/>
    </source>
</evidence>
<dbReference type="PANTHER" id="PTHR21257:SF55">
    <property type="entry name" value="DELTA(14)-STEROL REDUCTASE LBR"/>
    <property type="match status" value="1"/>
</dbReference>
<feature type="transmembrane region" description="Helical" evidence="20">
    <location>
        <begin position="287"/>
        <end position="305"/>
    </location>
</feature>
<evidence type="ECO:0000256" key="5">
    <source>
        <dbReference type="ARBA" id="ARBA00022553"/>
    </source>
</evidence>
<dbReference type="GO" id="GO:0006695">
    <property type="term" value="P:cholesterol biosynthetic process"/>
    <property type="evidence" value="ECO:0007669"/>
    <property type="project" value="UniProtKB-UniPathway"/>
</dbReference>
<dbReference type="GO" id="GO:0005789">
    <property type="term" value="C:endoplasmic reticulum membrane"/>
    <property type="evidence" value="ECO:0007669"/>
    <property type="project" value="TreeGrafter"/>
</dbReference>
<keyword evidence="12" id="KW-0443">Lipid metabolism</keyword>
<comment type="similarity">
    <text evidence="3">Belongs to the ERG4/ERG24 family.</text>
</comment>
<name>A0A4C1TYP0_EUMVA</name>
<keyword evidence="17" id="KW-0753">Steroid metabolism</keyword>
<evidence type="ECO:0000256" key="10">
    <source>
        <dbReference type="ARBA" id="ARBA00023002"/>
    </source>
</evidence>
<keyword evidence="10" id="KW-0560">Oxidoreductase</keyword>
<dbReference type="Gene3D" id="1.20.120.1630">
    <property type="match status" value="1"/>
</dbReference>
<comment type="pathway">
    <text evidence="2">Steroid biosynthesis; cholesterol biosynthesis.</text>
</comment>
<dbReference type="AlphaFoldDB" id="A0A4C1TYP0"/>
<keyword evidence="7" id="KW-0153">Cholesterol metabolism</keyword>
<keyword evidence="4" id="KW-0444">Lipid biosynthesis</keyword>
<dbReference type="Proteomes" id="UP000299102">
    <property type="component" value="Unassembled WGS sequence"/>
</dbReference>
<feature type="region of interest" description="Disordered" evidence="19">
    <location>
        <begin position="1"/>
        <end position="100"/>
    </location>
</feature>
<evidence type="ECO:0000256" key="15">
    <source>
        <dbReference type="ARBA" id="ARBA00023166"/>
    </source>
</evidence>
<evidence type="ECO:0000256" key="6">
    <source>
        <dbReference type="ARBA" id="ARBA00022692"/>
    </source>
</evidence>
<dbReference type="GO" id="GO:0005637">
    <property type="term" value="C:nuclear inner membrane"/>
    <property type="evidence" value="ECO:0007669"/>
    <property type="project" value="UniProtKB-SubCell"/>
</dbReference>
<evidence type="ECO:0000256" key="3">
    <source>
        <dbReference type="ARBA" id="ARBA00005402"/>
    </source>
</evidence>
<keyword evidence="5" id="KW-0597">Phosphoprotein</keyword>
<feature type="compositionally biased region" description="Basic residues" evidence="19">
    <location>
        <begin position="42"/>
        <end position="66"/>
    </location>
</feature>
<organism evidence="21 22">
    <name type="scientific">Eumeta variegata</name>
    <name type="common">Bagworm moth</name>
    <name type="synonym">Eumeta japonica</name>
    <dbReference type="NCBI Taxonomy" id="151549"/>
    <lineage>
        <taxon>Eukaryota</taxon>
        <taxon>Metazoa</taxon>
        <taxon>Ecdysozoa</taxon>
        <taxon>Arthropoda</taxon>
        <taxon>Hexapoda</taxon>
        <taxon>Insecta</taxon>
        <taxon>Pterygota</taxon>
        <taxon>Neoptera</taxon>
        <taxon>Endopterygota</taxon>
        <taxon>Lepidoptera</taxon>
        <taxon>Glossata</taxon>
        <taxon>Ditrysia</taxon>
        <taxon>Tineoidea</taxon>
        <taxon>Psychidae</taxon>
        <taxon>Oiketicinae</taxon>
        <taxon>Eumeta</taxon>
    </lineage>
</organism>
<evidence type="ECO:0000256" key="16">
    <source>
        <dbReference type="ARBA" id="ARBA00023170"/>
    </source>
</evidence>
<dbReference type="GO" id="GO:0050613">
    <property type="term" value="F:Delta14-sterol reductase activity"/>
    <property type="evidence" value="ECO:0007669"/>
    <property type="project" value="TreeGrafter"/>
</dbReference>
<evidence type="ECO:0000256" key="11">
    <source>
        <dbReference type="ARBA" id="ARBA00023011"/>
    </source>
</evidence>
<dbReference type="Pfam" id="PF01222">
    <property type="entry name" value="ERG4_ERG24"/>
    <property type="match status" value="1"/>
</dbReference>
<dbReference type="InterPro" id="IPR018083">
    <property type="entry name" value="Sterol_reductase_CS"/>
</dbReference>
<evidence type="ECO:0000313" key="21">
    <source>
        <dbReference type="EMBL" id="GBP19182.1"/>
    </source>
</evidence>
<dbReference type="GO" id="GO:0003677">
    <property type="term" value="F:DNA binding"/>
    <property type="evidence" value="ECO:0007669"/>
    <property type="project" value="UniProtKB-KW"/>
</dbReference>
<evidence type="ECO:0000256" key="4">
    <source>
        <dbReference type="ARBA" id="ARBA00022516"/>
    </source>
</evidence>
<evidence type="ECO:0000256" key="20">
    <source>
        <dbReference type="SAM" id="Phobius"/>
    </source>
</evidence>
<dbReference type="OrthoDB" id="5326588at2759"/>
<dbReference type="EMBL" id="BGZK01000105">
    <property type="protein sequence ID" value="GBP19182.1"/>
    <property type="molecule type" value="Genomic_DNA"/>
</dbReference>
<keyword evidence="15" id="KW-1207">Sterol metabolism</keyword>
<gene>
    <name evidence="21" type="primary">Tm7sf2</name>
    <name evidence="21" type="ORF">EVAR_11504_1</name>
</gene>
<keyword evidence="22" id="KW-1185">Reference proteome</keyword>
<accession>A0A4C1TYP0</accession>
<dbReference type="PROSITE" id="PS01018">
    <property type="entry name" value="STEROL_REDUCT_2"/>
    <property type="match status" value="1"/>
</dbReference>
<evidence type="ECO:0000256" key="19">
    <source>
        <dbReference type="SAM" id="MobiDB-lite"/>
    </source>
</evidence>
<keyword evidence="14 20" id="KW-0472">Membrane</keyword>
<dbReference type="PANTHER" id="PTHR21257">
    <property type="entry name" value="DELTA(14)-STEROL REDUCTASE"/>
    <property type="match status" value="1"/>
</dbReference>
<evidence type="ECO:0000313" key="22">
    <source>
        <dbReference type="Proteomes" id="UP000299102"/>
    </source>
</evidence>